<organism evidence="3 4">
    <name type="scientific">Rotaria magnacalcarata</name>
    <dbReference type="NCBI Taxonomy" id="392030"/>
    <lineage>
        <taxon>Eukaryota</taxon>
        <taxon>Metazoa</taxon>
        <taxon>Spiralia</taxon>
        <taxon>Gnathifera</taxon>
        <taxon>Rotifera</taxon>
        <taxon>Eurotatoria</taxon>
        <taxon>Bdelloidea</taxon>
        <taxon>Philodinida</taxon>
        <taxon>Philodinidae</taxon>
        <taxon>Rotaria</taxon>
    </lineage>
</organism>
<sequence>MADLHKRVYSMLGQNNNLKNNDIVKHFVQEGFKRRTIYHIIKRYEIGLPAEDLPNSGRPTSFKGKSLKRLQNAATNRIGVSQRSLGKKFGVTQSNIHYNLNKLVLVWLGLSAKGISIPYIDGTKGLAITADICINKCLSKRRSFIEEHHAGDEYIFWPNLASSHYAHKNSTMASSTKHQIRTKRTPLHSQTFQSRIRLTAFGTAFQPRNPIEILSSSSKIQSLFRCAMQCNQNRQCRTFDYDYLSLICRLFEGELSTGSILYNDTLSSRIGAIFYDATIQSYSSYGQPCQQCGMGVNRYLQCINNTCQCPPNTFWDGQICLNQLYNGSNCNYSLPSCRQDLNLYCSNQTSKCTVLEIGVISTVAMTSVQSSSLMTTDTASSQSQTSTHTATSQSQTSTHTATSQSQTSTHTATSQSKTSITTVTSSPVTSIFWAFDNNVNDLYNVYNGVPTSVTYYSPGINGYGTAAQFSYSISSINIPSPYINLQNRSYTFDCWVNPGTTIYSNDYLIFFVCPVQQNDKCMQVLIRYGKPMLTIWYGDCLSSNNITVSVWTHLAFVFDYHASQATLYVNGVVDTVCTSYPSFQGTPNIASWIGCASAVSMYYAGLIDQLSLVTRVKTGLEILDAATLVLYYSFDNNVSADSGPNLINGTGINVAFASGRINQAVMLNTTPAYVTASNLVLFSLLNQPYSFSFWINAYSTINATLVHAWKSTLNNNSCLPILGFTSLGSIVAQKRNSTTIVSIGGPVISPHTWVHIAHTYSPSDGIRLFINGTLVASSYWPKSIASNASTVNIAIGHCINVTLCSCSSGVIIPGQYNGLIDEFRFYSRRLNTSDILALANP</sequence>
<dbReference type="InterPro" id="IPR003609">
    <property type="entry name" value="Pan_app"/>
</dbReference>
<proteinExistence type="predicted"/>
<dbReference type="AlphaFoldDB" id="A0A819QCV7"/>
<dbReference type="Gene3D" id="3.50.4.10">
    <property type="entry name" value="Hepatocyte Growth Factor"/>
    <property type="match status" value="1"/>
</dbReference>
<evidence type="ECO:0000313" key="3">
    <source>
        <dbReference type="EMBL" id="CAF4029524.1"/>
    </source>
</evidence>
<dbReference type="Gene3D" id="2.60.120.200">
    <property type="match status" value="2"/>
</dbReference>
<accession>A0A819QCV7</accession>
<name>A0A819QCV7_9BILA</name>
<dbReference type="SUPFAM" id="SSF57414">
    <property type="entry name" value="Hairpin loop containing domain-like"/>
    <property type="match status" value="1"/>
</dbReference>
<evidence type="ECO:0000313" key="4">
    <source>
        <dbReference type="Proteomes" id="UP000663866"/>
    </source>
</evidence>
<feature type="region of interest" description="Disordered" evidence="1">
    <location>
        <begin position="377"/>
        <end position="416"/>
    </location>
</feature>
<reference evidence="3" key="1">
    <citation type="submission" date="2021-02" db="EMBL/GenBank/DDBJ databases">
        <authorList>
            <person name="Nowell W R."/>
        </authorList>
    </citation>
    <scope>NUCLEOTIDE SEQUENCE</scope>
</reference>
<dbReference type="EMBL" id="CAJOBG010002812">
    <property type="protein sequence ID" value="CAF4029524.1"/>
    <property type="molecule type" value="Genomic_DNA"/>
</dbReference>
<feature type="domain" description="Apple" evidence="2">
    <location>
        <begin position="200"/>
        <end position="279"/>
    </location>
</feature>
<protein>
    <recommendedName>
        <fullName evidence="2">Apple domain-containing protein</fullName>
    </recommendedName>
</protein>
<gene>
    <name evidence="3" type="ORF">OVN521_LOCUS16706</name>
</gene>
<dbReference type="PROSITE" id="PS50948">
    <property type="entry name" value="PAN"/>
    <property type="match status" value="1"/>
</dbReference>
<evidence type="ECO:0000259" key="2">
    <source>
        <dbReference type="PROSITE" id="PS50948"/>
    </source>
</evidence>
<dbReference type="Proteomes" id="UP000663866">
    <property type="component" value="Unassembled WGS sequence"/>
</dbReference>
<dbReference type="SUPFAM" id="SSF49899">
    <property type="entry name" value="Concanavalin A-like lectins/glucanases"/>
    <property type="match status" value="2"/>
</dbReference>
<dbReference type="Pfam" id="PF00024">
    <property type="entry name" value="PAN_1"/>
    <property type="match status" value="1"/>
</dbReference>
<dbReference type="InterPro" id="IPR013320">
    <property type="entry name" value="ConA-like_dom_sf"/>
</dbReference>
<keyword evidence="4" id="KW-1185">Reference proteome</keyword>
<dbReference type="Pfam" id="PF13385">
    <property type="entry name" value="Laminin_G_3"/>
    <property type="match status" value="2"/>
</dbReference>
<evidence type="ECO:0000256" key="1">
    <source>
        <dbReference type="SAM" id="MobiDB-lite"/>
    </source>
</evidence>
<comment type="caution">
    <text evidence="3">The sequence shown here is derived from an EMBL/GenBank/DDBJ whole genome shotgun (WGS) entry which is preliminary data.</text>
</comment>